<comment type="caution">
    <text evidence="1">The sequence shown here is derived from an EMBL/GenBank/DDBJ whole genome shotgun (WGS) entry which is preliminary data.</text>
</comment>
<proteinExistence type="predicted"/>
<evidence type="ECO:0000313" key="1">
    <source>
        <dbReference type="EMBL" id="GAI06947.1"/>
    </source>
</evidence>
<reference evidence="1" key="1">
    <citation type="journal article" date="2014" name="Front. Microbiol.">
        <title>High frequency of phylogenetically diverse reductive dehalogenase-homologous genes in deep subseafloor sedimentary metagenomes.</title>
        <authorList>
            <person name="Kawai M."/>
            <person name="Futagami T."/>
            <person name="Toyoda A."/>
            <person name="Takaki Y."/>
            <person name="Nishi S."/>
            <person name="Hori S."/>
            <person name="Arai W."/>
            <person name="Tsubouchi T."/>
            <person name="Morono Y."/>
            <person name="Uchiyama I."/>
            <person name="Ito T."/>
            <person name="Fujiyama A."/>
            <person name="Inagaki F."/>
            <person name="Takami H."/>
        </authorList>
    </citation>
    <scope>NUCLEOTIDE SEQUENCE</scope>
    <source>
        <strain evidence="1">Expedition CK06-06</strain>
    </source>
</reference>
<accession>X1KIS5</accession>
<dbReference type="AlphaFoldDB" id="X1KIS5"/>
<protein>
    <submittedName>
        <fullName evidence="1">Uncharacterized protein</fullName>
    </submittedName>
</protein>
<sequence>MQNIPTGKNPLNLCFSVGLIPENELTKEVGIKLDPITGGPIVNE</sequence>
<dbReference type="EMBL" id="BARV01004763">
    <property type="protein sequence ID" value="GAI06947.1"/>
    <property type="molecule type" value="Genomic_DNA"/>
</dbReference>
<feature type="non-terminal residue" evidence="1">
    <location>
        <position position="44"/>
    </location>
</feature>
<gene>
    <name evidence="1" type="ORF">S06H3_10330</name>
</gene>
<name>X1KIS5_9ZZZZ</name>
<organism evidence="1">
    <name type="scientific">marine sediment metagenome</name>
    <dbReference type="NCBI Taxonomy" id="412755"/>
    <lineage>
        <taxon>unclassified sequences</taxon>
        <taxon>metagenomes</taxon>
        <taxon>ecological metagenomes</taxon>
    </lineage>
</organism>